<accession>A0A2T4HJF9</accession>
<keyword evidence="6" id="KW-1185">Reference proteome</keyword>
<gene>
    <name evidence="5" type="ORF">CV103_21615</name>
</gene>
<organism evidence="5 6">
    <name type="scientific">Edaphosphingomonas fennica</name>
    <dbReference type="NCBI Taxonomy" id="114404"/>
    <lineage>
        <taxon>Bacteria</taxon>
        <taxon>Pseudomonadati</taxon>
        <taxon>Pseudomonadota</taxon>
        <taxon>Alphaproteobacteria</taxon>
        <taxon>Sphingomonadales</taxon>
        <taxon>Rhizorhabdaceae</taxon>
        <taxon>Edaphosphingomonas</taxon>
    </lineage>
</organism>
<evidence type="ECO:0000313" key="6">
    <source>
        <dbReference type="Proteomes" id="UP000241206"/>
    </source>
</evidence>
<dbReference type="Proteomes" id="UP000241206">
    <property type="component" value="Unassembled WGS sequence"/>
</dbReference>
<proteinExistence type="predicted"/>
<reference evidence="5 6" key="1">
    <citation type="submission" date="2017-11" db="EMBL/GenBank/DDBJ databases">
        <title>Sphingomonas oleivorans sp. nov., isolated from oil-contaminated soil.</title>
        <authorList>
            <person name="Wang L."/>
            <person name="Chen L."/>
        </authorList>
    </citation>
    <scope>NUCLEOTIDE SEQUENCE [LARGE SCALE GENOMIC DNA]</scope>
    <source>
        <strain evidence="5 6">K101</strain>
    </source>
</reference>
<dbReference type="SUPFAM" id="SSF46458">
    <property type="entry name" value="Globin-like"/>
    <property type="match status" value="1"/>
</dbReference>
<dbReference type="CDD" id="cd14773">
    <property type="entry name" value="TrHb2_PhHbO-like_O"/>
    <property type="match status" value="1"/>
</dbReference>
<dbReference type="InterPro" id="IPR001486">
    <property type="entry name" value="Hemoglobin_trunc"/>
</dbReference>
<protein>
    <submittedName>
        <fullName evidence="5">Globin</fullName>
    </submittedName>
</protein>
<evidence type="ECO:0000256" key="2">
    <source>
        <dbReference type="ARBA" id="ARBA00022617"/>
    </source>
</evidence>
<dbReference type="GO" id="GO:0046872">
    <property type="term" value="F:metal ion binding"/>
    <property type="evidence" value="ECO:0007669"/>
    <property type="project" value="UniProtKB-KW"/>
</dbReference>
<keyword evidence="3" id="KW-0479">Metal-binding</keyword>
<evidence type="ECO:0000256" key="4">
    <source>
        <dbReference type="ARBA" id="ARBA00023004"/>
    </source>
</evidence>
<dbReference type="Gene3D" id="1.10.490.10">
    <property type="entry name" value="Globins"/>
    <property type="match status" value="1"/>
</dbReference>
<sequence>MEDSVAAAQEAASKTPFDLIGGADVVRTIVDRFYDLMDEEPAYARLRALHASDLAPMRSSLSGFLNAWLGGPRDWFAEHPGVCVMSAHARIAVDQETAEQWADAMRRAIYESPVDANLGARMSEALTSMAQGMIKRAAA</sequence>
<dbReference type="GO" id="GO:0020037">
    <property type="term" value="F:heme binding"/>
    <property type="evidence" value="ECO:0007669"/>
    <property type="project" value="InterPro"/>
</dbReference>
<evidence type="ECO:0000313" key="5">
    <source>
        <dbReference type="EMBL" id="PTD15925.1"/>
    </source>
</evidence>
<dbReference type="AlphaFoldDB" id="A0A2T4HJF9"/>
<evidence type="ECO:0000256" key="1">
    <source>
        <dbReference type="ARBA" id="ARBA00022448"/>
    </source>
</evidence>
<keyword evidence="1" id="KW-0813">Transport</keyword>
<dbReference type="InterPro" id="IPR009050">
    <property type="entry name" value="Globin-like_sf"/>
</dbReference>
<name>A0A2T4HJF9_9SPHN</name>
<evidence type="ECO:0000256" key="3">
    <source>
        <dbReference type="ARBA" id="ARBA00022723"/>
    </source>
</evidence>
<comment type="caution">
    <text evidence="5">The sequence shown here is derived from an EMBL/GenBank/DDBJ whole genome shotgun (WGS) entry which is preliminary data.</text>
</comment>
<keyword evidence="2" id="KW-0349">Heme</keyword>
<dbReference type="EMBL" id="PHHF01000085">
    <property type="protein sequence ID" value="PTD15925.1"/>
    <property type="molecule type" value="Genomic_DNA"/>
</dbReference>
<keyword evidence="4" id="KW-0408">Iron</keyword>
<dbReference type="InterPro" id="IPR012292">
    <property type="entry name" value="Globin/Proto"/>
</dbReference>
<dbReference type="Pfam" id="PF01152">
    <property type="entry name" value="Bac_globin"/>
    <property type="match status" value="1"/>
</dbReference>
<dbReference type="GO" id="GO:0019825">
    <property type="term" value="F:oxygen binding"/>
    <property type="evidence" value="ECO:0007669"/>
    <property type="project" value="InterPro"/>
</dbReference>